<organism evidence="15 16">
    <name type="scientific">Nothobranchius furzeri</name>
    <name type="common">Turquoise killifish</name>
    <dbReference type="NCBI Taxonomy" id="105023"/>
    <lineage>
        <taxon>Eukaryota</taxon>
        <taxon>Metazoa</taxon>
        <taxon>Chordata</taxon>
        <taxon>Craniata</taxon>
        <taxon>Vertebrata</taxon>
        <taxon>Euteleostomi</taxon>
        <taxon>Actinopterygii</taxon>
        <taxon>Neopterygii</taxon>
        <taxon>Teleostei</taxon>
        <taxon>Neoteleostei</taxon>
        <taxon>Acanthomorphata</taxon>
        <taxon>Ovalentaria</taxon>
        <taxon>Atherinomorphae</taxon>
        <taxon>Cyprinodontiformes</taxon>
        <taxon>Nothobranchiidae</taxon>
        <taxon>Nothobranchius</taxon>
    </lineage>
</organism>
<reference evidence="15" key="1">
    <citation type="submission" date="2020-03" db="EMBL/GenBank/DDBJ databases">
        <title>Intra-Species Differences in Population Size shape Life History and Genome Evolution.</title>
        <authorList>
            <person name="Willemsen D."/>
            <person name="Cui R."/>
            <person name="Valenzano D.R."/>
        </authorList>
    </citation>
    <scope>NUCLEOTIDE SEQUENCE</scope>
    <source>
        <strain evidence="15">GRZ</strain>
        <tissue evidence="15">Whole</tissue>
    </source>
</reference>
<dbReference type="KEGG" id="nfu:107375049"/>
<dbReference type="OrthoDB" id="6382334at2759"/>
<protein>
    <submittedName>
        <fullName evidence="15">Oncostatin-M-specific receptor subunit beta-like</fullName>
    </submittedName>
</protein>
<dbReference type="GO" id="GO:0005886">
    <property type="term" value="C:plasma membrane"/>
    <property type="evidence" value="ECO:0007669"/>
    <property type="project" value="UniProtKB-ARBA"/>
</dbReference>
<feature type="transmembrane region" description="Helical" evidence="12">
    <location>
        <begin position="690"/>
        <end position="713"/>
    </location>
</feature>
<evidence type="ECO:0000256" key="1">
    <source>
        <dbReference type="ARBA" id="ARBA00004479"/>
    </source>
</evidence>
<evidence type="ECO:0000256" key="6">
    <source>
        <dbReference type="ARBA" id="ARBA00022989"/>
    </source>
</evidence>
<dbReference type="InterPro" id="IPR003961">
    <property type="entry name" value="FN3_dom"/>
</dbReference>
<keyword evidence="8" id="KW-1015">Disulfide bond</keyword>
<evidence type="ECO:0000256" key="12">
    <source>
        <dbReference type="SAM" id="Phobius"/>
    </source>
</evidence>
<evidence type="ECO:0000256" key="10">
    <source>
        <dbReference type="ARBA" id="ARBA00023180"/>
    </source>
</evidence>
<keyword evidence="4 13" id="KW-0732">Signal</keyword>
<feature type="chain" id="PRO_5039281410" evidence="13">
    <location>
        <begin position="16"/>
        <end position="867"/>
    </location>
</feature>
<evidence type="ECO:0000256" key="7">
    <source>
        <dbReference type="ARBA" id="ARBA00023136"/>
    </source>
</evidence>
<evidence type="ECO:0000313" key="16">
    <source>
        <dbReference type="Proteomes" id="UP000822369"/>
    </source>
</evidence>
<name>A0A9D2YBR6_NOTFU</name>
<dbReference type="Pfam" id="PF17971">
    <property type="entry name" value="LIFR_D2"/>
    <property type="match status" value="1"/>
</dbReference>
<evidence type="ECO:0000256" key="8">
    <source>
        <dbReference type="ARBA" id="ARBA00023157"/>
    </source>
</evidence>
<dbReference type="PANTHER" id="PTHR48423">
    <property type="entry name" value="INTERLEUKIN-27 RECEPTOR SUBUNIT ALPHA"/>
    <property type="match status" value="1"/>
</dbReference>
<dbReference type="Pfam" id="PF25552">
    <property type="entry name" value="LIFR_D4"/>
    <property type="match status" value="1"/>
</dbReference>
<dbReference type="InterPro" id="IPR003529">
    <property type="entry name" value="Hematopoietin_rcpt_Gp130_CS"/>
</dbReference>
<dbReference type="CDD" id="cd00063">
    <property type="entry name" value="FN3"/>
    <property type="match status" value="3"/>
</dbReference>
<dbReference type="PROSITE" id="PS01353">
    <property type="entry name" value="HEMATOPO_REC_L_F2"/>
    <property type="match status" value="1"/>
</dbReference>
<keyword evidence="6 12" id="KW-1133">Transmembrane helix</keyword>
<comment type="caution">
    <text evidence="15">The sequence shown here is derived from an EMBL/GenBank/DDBJ whole genome shotgun (WGS) entry which is preliminary data.</text>
</comment>
<evidence type="ECO:0000256" key="2">
    <source>
        <dbReference type="ARBA" id="ARBA00008921"/>
    </source>
</evidence>
<evidence type="ECO:0000313" key="15">
    <source>
        <dbReference type="EMBL" id="KAF7217665.1"/>
    </source>
</evidence>
<accession>A0A9D2YBR6</accession>
<dbReference type="InterPro" id="IPR052672">
    <property type="entry name" value="Type1_Cytokine_Rcpt_Type2"/>
</dbReference>
<keyword evidence="7 12" id="KW-0472">Membrane</keyword>
<sequence>MTSWFLLLLVFGWSSEDGPAPGVLLCGPQNLTLSGLAQSLLVTWEDHPSCSALRNPLVYHLTVSVAEAQVLHEVISVTLDQIGSPHSWNWTSYLPLECASHTVRLEPKPDQAYVSWTEEKTLPGSKSSKGREILPQNQVFAVGSVATFCCVVPDGERLSEMYVDFAVSSMNVSRISRQRYVLKVHMEPNWENCVDVRCITNGTKGKYGACAYVGYPPDDRDLRCETRDLESVQCSWEKGRDTNLALKSPTVYRLNGRTCDHEGTCSHETEPGEKTWTLTAQNQLGKVELQDTADLLERVHMYAPEEVTVSHVNSRNVSLQWSWKVERYGNLSLTCEVSVRDGERIAESTHFGLGLNSAVVVNLIPNWEYHVKVRCGAASHFWKWSDWSVMKPFRTAGDVPDALNIWMQRRRNRTVILWKEPLANQSHGDVTEYVVSWSRTSERSQQKQTRVPLSHQNHTLILDRREQHVVMVTAKNQNGSSPPSTIITCSISTCPDETSVKTSWIEGSSRSFSLSWPDSPAASCGYVVDWCPVAQDAPLDWLKLPPNQTSVLLTSGNFRDGLRYSMSIYACTEAAPVLLEKREGYVRETRIEGQLFKPLTLKQRDMDVEISWDRIPLTEQTALIRGYRLYYWENLNQVFNVSTDDPEATSLTARHLRGALYTFTVTAQTAVGECGDTSITSTLGSSGDDLIQSVLISLGVVFGLLFIVTFLCFRHWTCIKRKVYPPIPKPVVTDQWFSSPVKSSRPYLPPDQSLHGEGVVEVPQLLYEHGAPVISHTEPEEETPYDKPVKSRGRPARAFPNPPYKLMLKDHPPSMTEPDIQNQTHTVTTAQYKPQSHMKGVTLSQNQVHSGGFISCHPGYILVPEPS</sequence>
<evidence type="ECO:0000256" key="4">
    <source>
        <dbReference type="ARBA" id="ARBA00022729"/>
    </source>
</evidence>
<dbReference type="AlphaFoldDB" id="A0A9D2YBR6"/>
<feature type="domain" description="Fibronectin type-III" evidence="14">
    <location>
        <begin position="592"/>
        <end position="688"/>
    </location>
</feature>
<dbReference type="SMART" id="SM00060">
    <property type="entry name" value="FN3"/>
    <property type="match status" value="4"/>
</dbReference>
<evidence type="ECO:0000256" key="5">
    <source>
        <dbReference type="ARBA" id="ARBA00022737"/>
    </source>
</evidence>
<dbReference type="InterPro" id="IPR036116">
    <property type="entry name" value="FN3_sf"/>
</dbReference>
<dbReference type="InterPro" id="IPR013783">
    <property type="entry name" value="Ig-like_fold"/>
</dbReference>
<dbReference type="PROSITE" id="PS50853">
    <property type="entry name" value="FN3"/>
    <property type="match status" value="3"/>
</dbReference>
<dbReference type="EMBL" id="JAAVVJ010000008">
    <property type="protein sequence ID" value="KAF7217665.1"/>
    <property type="molecule type" value="Genomic_DNA"/>
</dbReference>
<evidence type="ECO:0000256" key="3">
    <source>
        <dbReference type="ARBA" id="ARBA00022692"/>
    </source>
</evidence>
<feature type="region of interest" description="Disordered" evidence="11">
    <location>
        <begin position="775"/>
        <end position="802"/>
    </location>
</feature>
<proteinExistence type="inferred from homology"/>
<feature type="signal peptide" evidence="13">
    <location>
        <begin position="1"/>
        <end position="15"/>
    </location>
</feature>
<evidence type="ECO:0000256" key="11">
    <source>
        <dbReference type="SAM" id="MobiDB-lite"/>
    </source>
</evidence>
<keyword evidence="9 15" id="KW-0675">Receptor</keyword>
<evidence type="ECO:0000256" key="13">
    <source>
        <dbReference type="SAM" id="SignalP"/>
    </source>
</evidence>
<dbReference type="InterPro" id="IPR040817">
    <property type="entry name" value="LIFR_D2"/>
</dbReference>
<dbReference type="OMA" id="GKMMQYN"/>
<feature type="domain" description="Fibronectin type-III" evidence="14">
    <location>
        <begin position="399"/>
        <end position="496"/>
    </location>
</feature>
<feature type="domain" description="Fibronectin type-III" evidence="14">
    <location>
        <begin position="303"/>
        <end position="398"/>
    </location>
</feature>
<dbReference type="PANTHER" id="PTHR48423:SF1">
    <property type="entry name" value="INTERLEUKIN-27 RECEPTOR SUBUNIT ALPHA"/>
    <property type="match status" value="1"/>
</dbReference>
<keyword evidence="10" id="KW-0325">Glycoprotein</keyword>
<dbReference type="SUPFAM" id="SSF49265">
    <property type="entry name" value="Fibronectin type III"/>
    <property type="match status" value="4"/>
</dbReference>
<keyword evidence="5" id="KW-0677">Repeat</keyword>
<keyword evidence="3 12" id="KW-0812">Transmembrane</keyword>
<evidence type="ECO:0000256" key="9">
    <source>
        <dbReference type="ARBA" id="ARBA00023170"/>
    </source>
</evidence>
<comment type="subcellular location">
    <subcellularLocation>
        <location evidence="1">Membrane</location>
        <topology evidence="1">Single-pass type I membrane protein</topology>
    </subcellularLocation>
</comment>
<dbReference type="Proteomes" id="UP000822369">
    <property type="component" value="Chromosome 8"/>
</dbReference>
<comment type="similarity">
    <text evidence="2">Belongs to the type I cytokine receptor family. Type 2 subfamily.</text>
</comment>
<evidence type="ECO:0000259" key="14">
    <source>
        <dbReference type="PROSITE" id="PS50853"/>
    </source>
</evidence>
<dbReference type="Gene3D" id="2.60.40.10">
    <property type="entry name" value="Immunoglobulins"/>
    <property type="match status" value="7"/>
</dbReference>
<gene>
    <name evidence="15" type="ORF">G4P62_002333</name>
</gene>
<dbReference type="GO" id="GO:0004896">
    <property type="term" value="F:cytokine receptor activity"/>
    <property type="evidence" value="ECO:0007669"/>
    <property type="project" value="InterPro"/>
</dbReference>